<name>A0A448X3F2_9PLAT</name>
<protein>
    <submittedName>
        <fullName evidence="1">Uncharacterized protein</fullName>
    </submittedName>
</protein>
<accession>A0A448X3F2</accession>
<organism evidence="1 2">
    <name type="scientific">Protopolystoma xenopodis</name>
    <dbReference type="NCBI Taxonomy" id="117903"/>
    <lineage>
        <taxon>Eukaryota</taxon>
        <taxon>Metazoa</taxon>
        <taxon>Spiralia</taxon>
        <taxon>Lophotrochozoa</taxon>
        <taxon>Platyhelminthes</taxon>
        <taxon>Monogenea</taxon>
        <taxon>Polyopisthocotylea</taxon>
        <taxon>Polystomatidea</taxon>
        <taxon>Polystomatidae</taxon>
        <taxon>Protopolystoma</taxon>
    </lineage>
</organism>
<dbReference type="AlphaFoldDB" id="A0A448X3F2"/>
<gene>
    <name evidence="1" type="ORF">PXEA_LOCUS20636</name>
</gene>
<evidence type="ECO:0000313" key="2">
    <source>
        <dbReference type="Proteomes" id="UP000784294"/>
    </source>
</evidence>
<reference evidence="1" key="1">
    <citation type="submission" date="2018-11" db="EMBL/GenBank/DDBJ databases">
        <authorList>
            <consortium name="Pathogen Informatics"/>
        </authorList>
    </citation>
    <scope>NUCLEOTIDE SEQUENCE</scope>
</reference>
<comment type="caution">
    <text evidence="1">The sequence shown here is derived from an EMBL/GenBank/DDBJ whole genome shotgun (WGS) entry which is preliminary data.</text>
</comment>
<evidence type="ECO:0000313" key="1">
    <source>
        <dbReference type="EMBL" id="VEL27196.1"/>
    </source>
</evidence>
<sequence>MAPIVSASGAEAKARKNAFLNWHPRRISCTRSIVLTFQSRFTLDERAIGLWGRAGLLVTDRFYTSATAAGTTNGQTVPSVRFHLTQ</sequence>
<proteinExistence type="predicted"/>
<dbReference type="EMBL" id="CAAALY010085574">
    <property type="protein sequence ID" value="VEL27196.1"/>
    <property type="molecule type" value="Genomic_DNA"/>
</dbReference>
<dbReference type="Proteomes" id="UP000784294">
    <property type="component" value="Unassembled WGS sequence"/>
</dbReference>
<keyword evidence="2" id="KW-1185">Reference proteome</keyword>